<accession>A0A6J4PA63</accession>
<dbReference type="AlphaFoldDB" id="A0A6J4PA63"/>
<organism evidence="1">
    <name type="scientific">uncultured Leptolyngbya sp</name>
    <dbReference type="NCBI Taxonomy" id="332963"/>
    <lineage>
        <taxon>Bacteria</taxon>
        <taxon>Bacillati</taxon>
        <taxon>Cyanobacteriota</taxon>
        <taxon>Cyanophyceae</taxon>
        <taxon>Leptolyngbyales</taxon>
        <taxon>Leptolyngbyaceae</taxon>
        <taxon>Leptolyngbya group</taxon>
        <taxon>Leptolyngbya</taxon>
        <taxon>environmental samples</taxon>
    </lineage>
</organism>
<feature type="non-terminal residue" evidence="1">
    <location>
        <position position="1"/>
    </location>
</feature>
<protein>
    <submittedName>
        <fullName evidence="1">Uncharacterized protein</fullName>
    </submittedName>
</protein>
<reference evidence="1" key="1">
    <citation type="submission" date="2020-02" db="EMBL/GenBank/DDBJ databases">
        <authorList>
            <person name="Meier V. D."/>
        </authorList>
    </citation>
    <scope>NUCLEOTIDE SEQUENCE</scope>
    <source>
        <strain evidence="1">AVDCRST_MAG94</strain>
    </source>
</reference>
<name>A0A6J4PA63_9CYAN</name>
<evidence type="ECO:0000313" key="1">
    <source>
        <dbReference type="EMBL" id="CAA9410481.1"/>
    </source>
</evidence>
<proteinExistence type="predicted"/>
<sequence length="40" mass="4196">NAPIWFCSGCGCANGAGAGADVEAWALPVWPGPFCPFWRL</sequence>
<feature type="non-terminal residue" evidence="1">
    <location>
        <position position="40"/>
    </location>
</feature>
<dbReference type="EMBL" id="CADCTY010002198">
    <property type="protein sequence ID" value="CAA9410481.1"/>
    <property type="molecule type" value="Genomic_DNA"/>
</dbReference>
<gene>
    <name evidence="1" type="ORF">AVDCRST_MAG94-6398</name>
</gene>